<organism evidence="1 2">
    <name type="scientific">Chryseobacterium ginsengisoli</name>
    <dbReference type="NCBI Taxonomy" id="363853"/>
    <lineage>
        <taxon>Bacteria</taxon>
        <taxon>Pseudomonadati</taxon>
        <taxon>Bacteroidota</taxon>
        <taxon>Flavobacteriia</taxon>
        <taxon>Flavobacteriales</taxon>
        <taxon>Weeksellaceae</taxon>
        <taxon>Chryseobacterium group</taxon>
        <taxon>Chryseobacterium</taxon>
    </lineage>
</organism>
<keyword evidence="2" id="KW-1185">Reference proteome</keyword>
<dbReference type="NCBIfam" id="TIGR01200">
    <property type="entry name" value="GLPGLI"/>
    <property type="match status" value="1"/>
</dbReference>
<dbReference type="EMBL" id="BAABHX010000003">
    <property type="protein sequence ID" value="GAA5094409.1"/>
    <property type="molecule type" value="Genomic_DNA"/>
</dbReference>
<sequence>MIFLNLVSLCSAQDYRFTYNYKSIPDTLRKDSVINEEMVLDVDPDKSLFFSLRKFISDSTMAEDAKKGLMTMPDQNIHTRYIIKKNYSDSKVSLTTDEFSTAYKFVIADERKLNWKLLPQKEIISGYECQKAELIFGGRIWSAWFTETIPFHDGPYKFRDLPGLIVKIEDSKGYHSFQLKEVKKTISSEIYNNIDVGKNIRNLTFSEFIKFYKDFRKDPSKDFRQRAMSGEIYYESDEKRSEHMRIVEKLRKDRIKRDNNIIEIDMIK</sequence>
<comment type="caution">
    <text evidence="1">The sequence shown here is derived from an EMBL/GenBank/DDBJ whole genome shotgun (WGS) entry which is preliminary data.</text>
</comment>
<gene>
    <name evidence="1" type="ORF">GCM10023210_26030</name>
</gene>
<proteinExistence type="predicted"/>
<name>A0ABP9MF50_9FLAO</name>
<accession>A0ABP9MF50</accession>
<dbReference type="Proteomes" id="UP001500353">
    <property type="component" value="Unassembled WGS sequence"/>
</dbReference>
<protein>
    <recommendedName>
        <fullName evidence="3">GLPGLI family protein</fullName>
    </recommendedName>
</protein>
<reference evidence="2" key="1">
    <citation type="journal article" date="2019" name="Int. J. Syst. Evol. Microbiol.">
        <title>The Global Catalogue of Microorganisms (GCM) 10K type strain sequencing project: providing services to taxonomists for standard genome sequencing and annotation.</title>
        <authorList>
            <consortium name="The Broad Institute Genomics Platform"/>
            <consortium name="The Broad Institute Genome Sequencing Center for Infectious Disease"/>
            <person name="Wu L."/>
            <person name="Ma J."/>
        </authorList>
    </citation>
    <scope>NUCLEOTIDE SEQUENCE [LARGE SCALE GENOMIC DNA]</scope>
    <source>
        <strain evidence="2">JCM 18019</strain>
    </source>
</reference>
<evidence type="ECO:0000313" key="1">
    <source>
        <dbReference type="EMBL" id="GAA5094409.1"/>
    </source>
</evidence>
<dbReference type="Pfam" id="PF09697">
    <property type="entry name" value="Porph_ging"/>
    <property type="match status" value="1"/>
</dbReference>
<evidence type="ECO:0008006" key="3">
    <source>
        <dbReference type="Google" id="ProtNLM"/>
    </source>
</evidence>
<evidence type="ECO:0000313" key="2">
    <source>
        <dbReference type="Proteomes" id="UP001500353"/>
    </source>
</evidence>
<dbReference type="InterPro" id="IPR005901">
    <property type="entry name" value="GLPGLI"/>
</dbReference>